<reference evidence="2" key="1">
    <citation type="journal article" date="2019" name="Int. J. Syst. Evol. Microbiol.">
        <title>The Global Catalogue of Microorganisms (GCM) 10K type strain sequencing project: providing services to taxonomists for standard genome sequencing and annotation.</title>
        <authorList>
            <consortium name="The Broad Institute Genomics Platform"/>
            <consortium name="The Broad Institute Genome Sequencing Center for Infectious Disease"/>
            <person name="Wu L."/>
            <person name="Ma J."/>
        </authorList>
    </citation>
    <scope>NUCLEOTIDE SEQUENCE [LARGE SCALE GENOMIC DNA]</scope>
    <source>
        <strain evidence="2">CECT 7398</strain>
    </source>
</reference>
<sequence>MIDHLPNNRYVTNLLVIEMRFPTRMCRNGVTRFGRLPAIVESVWGTESTLSFVYKGSK</sequence>
<accession>A0ABT8C2F3</accession>
<organism evidence="1 2">
    <name type="scientific">Vibrio ostreicida</name>
    <dbReference type="NCBI Taxonomy" id="526588"/>
    <lineage>
        <taxon>Bacteria</taxon>
        <taxon>Pseudomonadati</taxon>
        <taxon>Pseudomonadota</taxon>
        <taxon>Gammaproteobacteria</taxon>
        <taxon>Vibrionales</taxon>
        <taxon>Vibrionaceae</taxon>
        <taxon>Vibrio</taxon>
    </lineage>
</organism>
<proteinExistence type="predicted"/>
<protein>
    <submittedName>
        <fullName evidence="1">Uncharacterized protein</fullName>
    </submittedName>
</protein>
<dbReference type="Proteomes" id="UP001238540">
    <property type="component" value="Unassembled WGS sequence"/>
</dbReference>
<gene>
    <name evidence="1" type="ORF">QWZ16_22615</name>
</gene>
<name>A0ABT8C2F3_9VIBR</name>
<dbReference type="RefSeq" id="WP_290313374.1">
    <property type="nucleotide sequence ID" value="NZ_JAUFQC010000027.1"/>
</dbReference>
<comment type="caution">
    <text evidence="1">The sequence shown here is derived from an EMBL/GenBank/DDBJ whole genome shotgun (WGS) entry which is preliminary data.</text>
</comment>
<keyword evidence="2" id="KW-1185">Reference proteome</keyword>
<evidence type="ECO:0000313" key="2">
    <source>
        <dbReference type="Proteomes" id="UP001238540"/>
    </source>
</evidence>
<dbReference type="EMBL" id="JAUFQC010000027">
    <property type="protein sequence ID" value="MDN3612395.1"/>
    <property type="molecule type" value="Genomic_DNA"/>
</dbReference>
<evidence type="ECO:0000313" key="1">
    <source>
        <dbReference type="EMBL" id="MDN3612395.1"/>
    </source>
</evidence>